<dbReference type="RefSeq" id="WP_057783800.1">
    <property type="nucleotide sequence ID" value="NZ_JAGGJQ010000002.1"/>
</dbReference>
<sequence>MDGGYYAIKGFDYQIDKNILEILKEEDVNKAINIEQNQDIDTADFVMQVKYKEATKFTPSTIKKPVIQLIDEYKKNNTKKYILYCFFKDFNGYTESTSIDLILGSSKTNYTQRQKKDFKKSFKLIFAPQFEIQLEQTIREIQNLNYNEDESIIFHSRASNFLRNLVVNNSPDKISNRTCKKKELIELFKNDRKVIFENSFRFFKGEEAYFKKMKKDFFTFNNVDKTIRLFILEIDGSEDISELVLLLKSISVKFLKHQLRDIKGEAPYVFFRNIDSQKLLKTKEILVDTELVFKDGYDYLNSEFNLNSIIIKSSKENQVSLKIINSETELNQVVDYNHNRLKEVYQFFKSKPMKIDQDIREVNIEIQNSNELLKII</sequence>
<gene>
    <name evidence="1" type="ORF">J2Z56_000796</name>
    <name evidence="2" type="ORF">J2Z57_000089</name>
</gene>
<protein>
    <submittedName>
        <fullName evidence="1">Uncharacterized protein</fullName>
    </submittedName>
</protein>
<dbReference type="OrthoDB" id="8403777at2"/>
<evidence type="ECO:0000313" key="2">
    <source>
        <dbReference type="EMBL" id="MDQ0333667.1"/>
    </source>
</evidence>
<accession>A0A9X0YHF1</accession>
<proteinExistence type="predicted"/>
<reference evidence="1" key="1">
    <citation type="submission" date="2021-03" db="EMBL/GenBank/DDBJ databases">
        <title>Genomic Encyclopedia of Type Strains, Phase IV (KMG-IV): sequencing the most valuable type-strain genomes for metagenomic binning, comparative biology and taxonomic classification.</title>
        <authorList>
            <person name="Goeker M."/>
        </authorList>
    </citation>
    <scope>NUCLEOTIDE SEQUENCE</scope>
    <source>
        <strain evidence="1">DSM 15523</strain>
        <strain evidence="2 4">DSM 16476</strain>
    </source>
</reference>
<organism evidence="1 3">
    <name type="scientific">Formosa algae</name>
    <dbReference type="NCBI Taxonomy" id="225843"/>
    <lineage>
        <taxon>Bacteria</taxon>
        <taxon>Pseudomonadati</taxon>
        <taxon>Bacteroidota</taxon>
        <taxon>Flavobacteriia</taxon>
        <taxon>Flavobacteriales</taxon>
        <taxon>Flavobacteriaceae</taxon>
        <taxon>Formosa</taxon>
    </lineage>
</organism>
<evidence type="ECO:0000313" key="3">
    <source>
        <dbReference type="Proteomes" id="UP001138672"/>
    </source>
</evidence>
<evidence type="ECO:0000313" key="1">
    <source>
        <dbReference type="EMBL" id="MBP1838890.1"/>
    </source>
</evidence>
<dbReference type="AlphaFoldDB" id="A0A9X0YHF1"/>
<comment type="caution">
    <text evidence="1">The sequence shown here is derived from an EMBL/GenBank/DDBJ whole genome shotgun (WGS) entry which is preliminary data.</text>
</comment>
<dbReference type="EMBL" id="JAGGJQ010000002">
    <property type="protein sequence ID" value="MBP1838890.1"/>
    <property type="molecule type" value="Genomic_DNA"/>
</dbReference>
<evidence type="ECO:0000313" key="4">
    <source>
        <dbReference type="Proteomes" id="UP001231587"/>
    </source>
</evidence>
<dbReference type="Proteomes" id="UP001138672">
    <property type="component" value="Unassembled WGS sequence"/>
</dbReference>
<dbReference type="EMBL" id="JAUSUU010000001">
    <property type="protein sequence ID" value="MDQ0333667.1"/>
    <property type="molecule type" value="Genomic_DNA"/>
</dbReference>
<keyword evidence="4" id="KW-1185">Reference proteome</keyword>
<dbReference type="Proteomes" id="UP001231587">
    <property type="component" value="Unassembled WGS sequence"/>
</dbReference>
<name>A0A9X0YHF1_9FLAO</name>